<name>K4AWQ2_SOLLC</name>
<dbReference type="Gramene" id="Solyc01g066490.2.1">
    <property type="protein sequence ID" value="Solyc01g066490.2.1"/>
    <property type="gene ID" value="Solyc01g066490.2"/>
</dbReference>
<evidence type="ECO:0000313" key="2">
    <source>
        <dbReference type="Proteomes" id="UP000004994"/>
    </source>
</evidence>
<dbReference type="Proteomes" id="UP000004994">
    <property type="component" value="Chromosome 1"/>
</dbReference>
<accession>K4AWQ2</accession>
<dbReference type="EnsemblPlants" id="Solyc01g066490.2.1">
    <property type="protein sequence ID" value="Solyc01g066490.2.1"/>
    <property type="gene ID" value="Solyc01g066490.2"/>
</dbReference>
<dbReference type="HOGENOM" id="CLU_3407070_0_0_1"/>
<proteinExistence type="predicted"/>
<reference evidence="1" key="1">
    <citation type="journal article" date="2012" name="Nature">
        <title>The tomato genome sequence provides insights into fleshy fruit evolution.</title>
        <authorList>
            <consortium name="Tomato Genome Consortium"/>
        </authorList>
    </citation>
    <scope>NUCLEOTIDE SEQUENCE [LARGE SCALE GENOMIC DNA]</scope>
    <source>
        <strain evidence="1">cv. Heinz 1706</strain>
    </source>
</reference>
<sequence length="30" mass="3350">MKKISSNVKRSLIIQVNILISDSHITLQLG</sequence>
<protein>
    <submittedName>
        <fullName evidence="1">Uncharacterized protein</fullName>
    </submittedName>
</protein>
<organism evidence="1">
    <name type="scientific">Solanum lycopersicum</name>
    <name type="common">Tomato</name>
    <name type="synonym">Lycopersicon esculentum</name>
    <dbReference type="NCBI Taxonomy" id="4081"/>
    <lineage>
        <taxon>Eukaryota</taxon>
        <taxon>Viridiplantae</taxon>
        <taxon>Streptophyta</taxon>
        <taxon>Embryophyta</taxon>
        <taxon>Tracheophyta</taxon>
        <taxon>Spermatophyta</taxon>
        <taxon>Magnoliopsida</taxon>
        <taxon>eudicotyledons</taxon>
        <taxon>Gunneridae</taxon>
        <taxon>Pentapetalae</taxon>
        <taxon>asterids</taxon>
        <taxon>lamiids</taxon>
        <taxon>Solanales</taxon>
        <taxon>Solanaceae</taxon>
        <taxon>Solanoideae</taxon>
        <taxon>Solaneae</taxon>
        <taxon>Solanum</taxon>
        <taxon>Solanum subgen. Lycopersicon</taxon>
    </lineage>
</organism>
<reference evidence="1" key="2">
    <citation type="submission" date="2015-06" db="UniProtKB">
        <authorList>
            <consortium name="EnsemblPlants"/>
        </authorList>
    </citation>
    <scope>IDENTIFICATION</scope>
    <source>
        <strain evidence="1">cv. Heinz 1706</strain>
    </source>
</reference>
<dbReference type="AlphaFoldDB" id="K4AWQ2"/>
<evidence type="ECO:0000313" key="1">
    <source>
        <dbReference type="EnsemblPlants" id="Solyc01g066490.2.1"/>
    </source>
</evidence>
<dbReference type="PaxDb" id="4081-Solyc01g066490.2.1"/>
<dbReference type="InParanoid" id="K4AWQ2"/>
<keyword evidence="2" id="KW-1185">Reference proteome</keyword>